<organism evidence="2 3">
    <name type="scientific">Astathelohania contejeani</name>
    <dbReference type="NCBI Taxonomy" id="164912"/>
    <lineage>
        <taxon>Eukaryota</taxon>
        <taxon>Fungi</taxon>
        <taxon>Fungi incertae sedis</taxon>
        <taxon>Microsporidia</taxon>
        <taxon>Astathelohaniidae</taxon>
        <taxon>Astathelohania</taxon>
    </lineage>
</organism>
<accession>A0ABQ7HYP8</accession>
<evidence type="ECO:0000313" key="3">
    <source>
        <dbReference type="Proteomes" id="UP001516464"/>
    </source>
</evidence>
<dbReference type="InterPro" id="IPR018490">
    <property type="entry name" value="cNMP-bd_dom_sf"/>
</dbReference>
<dbReference type="CDD" id="cd00038">
    <property type="entry name" value="CAP_ED"/>
    <property type="match status" value="1"/>
</dbReference>
<protein>
    <submittedName>
        <fullName evidence="2">cAMP-dependent protein kinase type II regulatory subunit</fullName>
    </submittedName>
</protein>
<reference evidence="2 3" key="1">
    <citation type="submission" date="2019-01" db="EMBL/GenBank/DDBJ databases">
        <title>Genomes sequencing and comparative genomics of infectious freshwater microsporidia, Cucumispora dikerogammari and Thelohania contejeani.</title>
        <authorList>
            <person name="Cormier A."/>
            <person name="Giraud I."/>
            <person name="Wattier R."/>
            <person name="Teixeira M."/>
            <person name="Grandjean F."/>
            <person name="Rigaud T."/>
            <person name="Cordaux R."/>
        </authorList>
    </citation>
    <scope>NUCLEOTIDE SEQUENCE [LARGE SCALE GENOMIC DNA]</scope>
    <source>
        <strain evidence="2">T1</strain>
        <tissue evidence="2">Spores</tissue>
    </source>
</reference>
<dbReference type="SMART" id="SM00100">
    <property type="entry name" value="cNMP"/>
    <property type="match status" value="1"/>
</dbReference>
<dbReference type="InterPro" id="IPR014710">
    <property type="entry name" value="RmlC-like_jellyroll"/>
</dbReference>
<evidence type="ECO:0000259" key="1">
    <source>
        <dbReference type="PROSITE" id="PS50042"/>
    </source>
</evidence>
<name>A0ABQ7HYP8_9MICR</name>
<dbReference type="PROSITE" id="PS50042">
    <property type="entry name" value="CNMP_BINDING_3"/>
    <property type="match status" value="1"/>
</dbReference>
<dbReference type="Pfam" id="PF00027">
    <property type="entry name" value="cNMP_binding"/>
    <property type="match status" value="1"/>
</dbReference>
<proteinExistence type="predicted"/>
<comment type="caution">
    <text evidence="2">The sequence shown here is derived from an EMBL/GenBank/DDBJ whole genome shotgun (WGS) entry which is preliminary data.</text>
</comment>
<feature type="domain" description="Cyclic nucleotide-binding" evidence="1">
    <location>
        <begin position="112"/>
        <end position="227"/>
    </location>
</feature>
<dbReference type="PANTHER" id="PTHR11635:SF152">
    <property type="entry name" value="CAMP-DEPENDENT PROTEIN KINASE TYPE I REGULATORY SUBUNIT-RELATED"/>
    <property type="match status" value="1"/>
</dbReference>
<keyword evidence="3" id="KW-1185">Reference proteome</keyword>
<dbReference type="InterPro" id="IPR000595">
    <property type="entry name" value="cNMP-bd_dom"/>
</dbReference>
<dbReference type="EMBL" id="SBIQ01000111">
    <property type="protein sequence ID" value="KAF7683238.1"/>
    <property type="molecule type" value="Genomic_DNA"/>
</dbReference>
<dbReference type="PANTHER" id="PTHR11635">
    <property type="entry name" value="CAMP-DEPENDENT PROTEIN KINASE REGULATORY CHAIN"/>
    <property type="match status" value="1"/>
</dbReference>
<sequence length="310" mass="35872">MFKKVSREVDFYSLTTLNDDEIHTITNEILVMYSTLPPDQTNSDDIIVEITKRVLCCHGLLDPALDTPDPTMMTDPRKTIYDSFSSVRVLTPTKKTQEEREMLYNFIKSTFLFIILNGRQLENVIDNMDKKIVEVDEVLIKEGWDDSCMYFVESGVFEVFRKGKKLRDIHAGSVMGEIACLHYTKRTATVICKTRAAVWWIDREAFNEIKYNDEIRKKMVFEKLIKKKYPHADIEEVTKECSGVYYQAEDKINLQGKHLMCLFEGTIKVANEEIKVKKGSVIKRNGMAVTPIEGFIFPNLDKFTENNCNN</sequence>
<dbReference type="SUPFAM" id="SSF51206">
    <property type="entry name" value="cAMP-binding domain-like"/>
    <property type="match status" value="1"/>
</dbReference>
<dbReference type="InterPro" id="IPR050503">
    <property type="entry name" value="cAMP-dep_PK_reg_su-like"/>
</dbReference>
<dbReference type="Gene3D" id="2.60.120.10">
    <property type="entry name" value="Jelly Rolls"/>
    <property type="match status" value="1"/>
</dbReference>
<gene>
    <name evidence="2" type="primary">Pka-R2</name>
    <name evidence="2" type="ORF">TCON_1554</name>
</gene>
<dbReference type="Proteomes" id="UP001516464">
    <property type="component" value="Unassembled WGS sequence"/>
</dbReference>
<evidence type="ECO:0000313" key="2">
    <source>
        <dbReference type="EMBL" id="KAF7683238.1"/>
    </source>
</evidence>